<feature type="signal peptide" evidence="1">
    <location>
        <begin position="1"/>
        <end position="19"/>
    </location>
</feature>
<proteinExistence type="predicted"/>
<evidence type="ECO:0000256" key="1">
    <source>
        <dbReference type="SAM" id="SignalP"/>
    </source>
</evidence>
<dbReference type="Proteomes" id="UP001331761">
    <property type="component" value="Unassembled WGS sequence"/>
</dbReference>
<name>A0AAN8ERS8_TRICO</name>
<dbReference type="InterPro" id="IPR035810">
    <property type="entry name" value="PEBP_euk"/>
</dbReference>
<reference evidence="2 3" key="1">
    <citation type="submission" date="2019-10" db="EMBL/GenBank/DDBJ databases">
        <title>Assembly and Annotation for the nematode Trichostrongylus colubriformis.</title>
        <authorList>
            <person name="Martin J."/>
        </authorList>
    </citation>
    <scope>NUCLEOTIDE SEQUENCE [LARGE SCALE GENOMIC DNA]</scope>
    <source>
        <strain evidence="2">G859</strain>
        <tissue evidence="2">Whole worm</tissue>
    </source>
</reference>
<dbReference type="SUPFAM" id="SSF49777">
    <property type="entry name" value="PEBP-like"/>
    <property type="match status" value="1"/>
</dbReference>
<evidence type="ECO:0000313" key="2">
    <source>
        <dbReference type="EMBL" id="KAK5965595.1"/>
    </source>
</evidence>
<feature type="non-terminal residue" evidence="2">
    <location>
        <position position="153"/>
    </location>
</feature>
<dbReference type="InterPro" id="IPR008914">
    <property type="entry name" value="PEBP"/>
</dbReference>
<sequence>MKSWFCALLLVFLSQRTLSKFEQLLRPGLPELHVVFDNSHEVRSGNKIDSTTAFSKPSLSWNADPKALHTVIMIDVDAPSKNDPHLSDFVHWLAVNIHGQSVSNAYELLSYRGPRPPAGKGEHRYYLLVFKQQSRISKDVESRERCVLEFSFI</sequence>
<dbReference type="Pfam" id="PF01161">
    <property type="entry name" value="PBP"/>
    <property type="match status" value="1"/>
</dbReference>
<comment type="caution">
    <text evidence="2">The sequence shown here is derived from an EMBL/GenBank/DDBJ whole genome shotgun (WGS) entry which is preliminary data.</text>
</comment>
<keyword evidence="1" id="KW-0732">Signal</keyword>
<dbReference type="CDD" id="cd00866">
    <property type="entry name" value="PEBP_euk"/>
    <property type="match status" value="1"/>
</dbReference>
<gene>
    <name evidence="2" type="ORF">GCK32_004420</name>
</gene>
<dbReference type="InterPro" id="IPR036610">
    <property type="entry name" value="PEBP-like_sf"/>
</dbReference>
<protein>
    <recommendedName>
        <fullName evidence="4">Phosphatidylethanolamine-binding protein</fullName>
    </recommendedName>
</protein>
<evidence type="ECO:0000313" key="3">
    <source>
        <dbReference type="Proteomes" id="UP001331761"/>
    </source>
</evidence>
<evidence type="ECO:0008006" key="4">
    <source>
        <dbReference type="Google" id="ProtNLM"/>
    </source>
</evidence>
<dbReference type="PANTHER" id="PTHR11362">
    <property type="entry name" value="PHOSPHATIDYLETHANOLAMINE-BINDING PROTEIN"/>
    <property type="match status" value="1"/>
</dbReference>
<dbReference type="EMBL" id="WIXE01024431">
    <property type="protein sequence ID" value="KAK5965595.1"/>
    <property type="molecule type" value="Genomic_DNA"/>
</dbReference>
<dbReference type="PANTHER" id="PTHR11362:SF82">
    <property type="entry name" value="PHOSPHATIDYLETHANOLAMINE-BINDING PROTEIN 4"/>
    <property type="match status" value="1"/>
</dbReference>
<dbReference type="AlphaFoldDB" id="A0AAN8ERS8"/>
<feature type="chain" id="PRO_5042844124" description="Phosphatidylethanolamine-binding protein" evidence="1">
    <location>
        <begin position="20"/>
        <end position="153"/>
    </location>
</feature>
<organism evidence="2 3">
    <name type="scientific">Trichostrongylus colubriformis</name>
    <name type="common">Black scour worm</name>
    <dbReference type="NCBI Taxonomy" id="6319"/>
    <lineage>
        <taxon>Eukaryota</taxon>
        <taxon>Metazoa</taxon>
        <taxon>Ecdysozoa</taxon>
        <taxon>Nematoda</taxon>
        <taxon>Chromadorea</taxon>
        <taxon>Rhabditida</taxon>
        <taxon>Rhabditina</taxon>
        <taxon>Rhabditomorpha</taxon>
        <taxon>Strongyloidea</taxon>
        <taxon>Trichostrongylidae</taxon>
        <taxon>Trichostrongylus</taxon>
    </lineage>
</organism>
<accession>A0AAN8ERS8</accession>
<keyword evidence="3" id="KW-1185">Reference proteome</keyword>
<dbReference type="Gene3D" id="3.90.280.10">
    <property type="entry name" value="PEBP-like"/>
    <property type="match status" value="1"/>
</dbReference>